<dbReference type="InterPro" id="IPR011009">
    <property type="entry name" value="Kinase-like_dom_sf"/>
</dbReference>
<dbReference type="Proteomes" id="UP000000442">
    <property type="component" value="Chromosome"/>
</dbReference>
<name>C0QEN7_DESAH</name>
<evidence type="ECO:0000313" key="1">
    <source>
        <dbReference type="EMBL" id="ACN15379.1"/>
    </source>
</evidence>
<dbReference type="eggNOG" id="COG2187">
    <property type="taxonomic scope" value="Bacteria"/>
</dbReference>
<organism evidence="1 2">
    <name type="scientific">Desulforapulum autotrophicum (strain ATCC 43914 / DSM 3382 / VKM B-1955 / HRM2)</name>
    <name type="common">Desulfobacterium autotrophicum</name>
    <dbReference type="NCBI Taxonomy" id="177437"/>
    <lineage>
        <taxon>Bacteria</taxon>
        <taxon>Pseudomonadati</taxon>
        <taxon>Thermodesulfobacteriota</taxon>
        <taxon>Desulfobacteria</taxon>
        <taxon>Desulfobacterales</taxon>
        <taxon>Desulfobacteraceae</taxon>
        <taxon>Desulforapulum</taxon>
    </lineage>
</organism>
<dbReference type="InterPro" id="IPR027417">
    <property type="entry name" value="P-loop_NTPase"/>
</dbReference>
<sequence>MDTNHQQNLFKAMENPRFYPHPTGPVTIEETHISRVFLTGDFVYKVKKSLDLGFLDFSTLEKRHFFCEKEVSLNRRLTRDIYLGVVPITLDHGRYSLGKTGSIVEYAVKMRQLDESWSLQQRIKTQTQKNSADIRSDVIALGEKLGQFYLTAPTGKGDDMGDDGWKNIFHACNENFNQTQGFTKNLLDEKTWKMVRDETLAFLKARKPCFMARLKSGKVKDCHGDLRCGHIYFTDRNIQIIDCIEFNDSLRHIDIINDLAFLLMDLDFCDQQVLGDLLLDRYLEQTGDLQAFMLLDFYKCYRAFVRCKVNAIFLASTQPTPGEKEKKKSEALKYLDLARDYALRFSHPGIFVIHGLPATGKSTMAKALGCALEVEPIRSDIVRKQMFGISPHDVGARQFKEKIYTPSASDLTYERLIDLAQQKLEAGTSVILDATFSMEQYRKNLVHLAKRKGISPVFIECRTHDDIIKKRLLEREHSSSVSDARIDHFKPLKNAYQPLTSNNDVRQITIDTTAGPDQCIRELLIKAFGKEQRK</sequence>
<dbReference type="PANTHER" id="PTHR43883">
    <property type="entry name" value="SLR0207 PROTEIN"/>
    <property type="match status" value="1"/>
</dbReference>
<dbReference type="InterPro" id="IPR052732">
    <property type="entry name" value="Cell-binding_unc_protein"/>
</dbReference>
<dbReference type="RefSeq" id="WP_015904147.1">
    <property type="nucleotide sequence ID" value="NC_012108.1"/>
</dbReference>
<dbReference type="AlphaFoldDB" id="C0QEN7"/>
<protein>
    <recommendedName>
        <fullName evidence="3">Aminoglycoside phosphotransferase domain-containing protein</fullName>
    </recommendedName>
</protein>
<evidence type="ECO:0000313" key="2">
    <source>
        <dbReference type="Proteomes" id="UP000000442"/>
    </source>
</evidence>
<dbReference type="Gene3D" id="3.40.50.300">
    <property type="entry name" value="P-loop containing nucleotide triphosphate hydrolases"/>
    <property type="match status" value="1"/>
</dbReference>
<keyword evidence="2" id="KW-1185">Reference proteome</keyword>
<dbReference type="eggNOG" id="COG0645">
    <property type="taxonomic scope" value="Bacteria"/>
</dbReference>
<dbReference type="Pfam" id="PF13671">
    <property type="entry name" value="AAA_33"/>
    <property type="match status" value="1"/>
</dbReference>
<dbReference type="STRING" id="177437.HRM2_22840"/>
<evidence type="ECO:0008006" key="3">
    <source>
        <dbReference type="Google" id="ProtNLM"/>
    </source>
</evidence>
<reference evidence="1 2" key="1">
    <citation type="journal article" date="2009" name="Environ. Microbiol.">
        <title>Genome sequence of Desulfobacterium autotrophicum HRM2, a marine sulfate reducer oxidizing organic carbon completely to carbon dioxide.</title>
        <authorList>
            <person name="Strittmatter A.W."/>
            <person name="Liesegang H."/>
            <person name="Rabus R."/>
            <person name="Decker I."/>
            <person name="Amann J."/>
            <person name="Andres S."/>
            <person name="Henne A."/>
            <person name="Fricke W.F."/>
            <person name="Martinez-Arias R."/>
            <person name="Bartels D."/>
            <person name="Goesmann A."/>
            <person name="Krause L."/>
            <person name="Puehler A."/>
            <person name="Klenk H.P."/>
            <person name="Richter M."/>
            <person name="Schuler M."/>
            <person name="Gloeckner F.O."/>
            <person name="Meyerdierks A."/>
            <person name="Gottschalk G."/>
            <person name="Amann R."/>
        </authorList>
    </citation>
    <scope>NUCLEOTIDE SEQUENCE [LARGE SCALE GENOMIC DNA]</scope>
    <source>
        <strain evidence="2">ATCC 43914 / DSM 3382 / HRM2</strain>
    </source>
</reference>
<dbReference type="EMBL" id="CP001087">
    <property type="protein sequence ID" value="ACN15379.1"/>
    <property type="molecule type" value="Genomic_DNA"/>
</dbReference>
<proteinExistence type="predicted"/>
<dbReference type="KEGG" id="dat:HRM2_22840"/>
<gene>
    <name evidence="1" type="ordered locus">HRM2_22840</name>
</gene>
<accession>C0QEN7</accession>
<dbReference type="PANTHER" id="PTHR43883:SF1">
    <property type="entry name" value="GLUCONOKINASE"/>
    <property type="match status" value="1"/>
</dbReference>
<dbReference type="SUPFAM" id="SSF56112">
    <property type="entry name" value="Protein kinase-like (PK-like)"/>
    <property type="match status" value="1"/>
</dbReference>
<dbReference type="SUPFAM" id="SSF52540">
    <property type="entry name" value="P-loop containing nucleoside triphosphate hydrolases"/>
    <property type="match status" value="1"/>
</dbReference>
<dbReference type="HOGENOM" id="CLU_026771_1_1_7"/>